<dbReference type="AlphaFoldDB" id="A0AAV1HPN0"/>
<feature type="transmembrane region" description="Helical" evidence="8">
    <location>
        <begin position="425"/>
        <end position="444"/>
    </location>
</feature>
<dbReference type="Pfam" id="PF01061">
    <property type="entry name" value="ABC2_membrane"/>
    <property type="match status" value="1"/>
</dbReference>
<comment type="subcellular location">
    <subcellularLocation>
        <location evidence="1">Membrane</location>
        <topology evidence="1">Multi-pass membrane protein</topology>
    </subcellularLocation>
</comment>
<keyword evidence="2" id="KW-0813">Transport</keyword>
<evidence type="ECO:0000256" key="6">
    <source>
        <dbReference type="ARBA" id="ARBA00022989"/>
    </source>
</evidence>
<proteinExistence type="predicted"/>
<dbReference type="PANTHER" id="PTHR48041">
    <property type="entry name" value="ABC TRANSPORTER G FAMILY MEMBER 28"/>
    <property type="match status" value="1"/>
</dbReference>
<keyword evidence="4" id="KW-0547">Nucleotide-binding</keyword>
<dbReference type="Gene3D" id="3.40.50.300">
    <property type="entry name" value="P-loop containing nucleotide triphosphate hydrolases"/>
    <property type="match status" value="1"/>
</dbReference>
<dbReference type="Pfam" id="PF00005">
    <property type="entry name" value="ABC_tran"/>
    <property type="match status" value="1"/>
</dbReference>
<accession>A0AAV1HPN0</accession>
<protein>
    <recommendedName>
        <fullName evidence="9">ABC transporter domain-containing protein</fullName>
    </recommendedName>
</protein>
<gene>
    <name evidence="10" type="ORF">CVIRNUC_000109</name>
</gene>
<evidence type="ECO:0000259" key="9">
    <source>
        <dbReference type="PROSITE" id="PS50893"/>
    </source>
</evidence>
<dbReference type="InterPro" id="IPR050352">
    <property type="entry name" value="ABCG_transporters"/>
</dbReference>
<sequence length="700" mass="75637">MNLGLFLATTVLACSFAFVVLVYAFQSLYGFIKLPSRAKRVSGETKADAAKVADEVRITIPAVAAGAHIKSFQWRDICVFTAGTSTTKQLLFNSYGSSSIGDFCAIVGPSGAGKSTLLDVIAGRMVNLKATGGVLLNNTPVTSQTLSANASFVAQTEAFLPSLTVWETLNITASLRLPESLSRNQKNALMQTTIESMGLIKVRQTQVGGLLPGGLRVRGISGGEQRRLSIACGLIGAPKLIFLDEPTSGLDANAALVVTQCISRLCTSGDHLVIASIHQPRAAIWDLFNRVVLLSEGYTLYCGPTADVVEWFCTGPTKSQYIPELHGTPCEWLADLISVTFEKIRSHEAEKEGTQSVGFSLEDVRSVAARYKKSVESTGDLTAEDEDADRAVMPKAIRNMTSYWNQYLVLQGRAVAAYTRNPANVAGRTIMAIFVAVFAGMIFMRPPAGMAGVQQNSSAIFITLLVITLMPFCYMSLFVADKQFFKDDPAQSLYTSIMYYLSIVSTNAIVSTMNGVIIMLIIYSMLNLYSVAKTVMLNVVLAGLHSLVSVQVLVFSAIITPNQDLAFVLAVSYTCICTFLGGYFVHIDSLWGWLQGISYLTYFRYTTSGMLRLQYTDRNDGCGLDLPSVPAMPPSQAGFAYPNNSTAMPPVPAHVDPCQQVMTSFGSVLEYGPVFGGLVAILVLLHIASALGLARLSRRF</sequence>
<evidence type="ECO:0000313" key="11">
    <source>
        <dbReference type="Proteomes" id="UP001314263"/>
    </source>
</evidence>
<evidence type="ECO:0000256" key="8">
    <source>
        <dbReference type="SAM" id="Phobius"/>
    </source>
</evidence>
<evidence type="ECO:0000256" key="5">
    <source>
        <dbReference type="ARBA" id="ARBA00022840"/>
    </source>
</evidence>
<keyword evidence="11" id="KW-1185">Reference proteome</keyword>
<dbReference type="PROSITE" id="PS00211">
    <property type="entry name" value="ABC_TRANSPORTER_1"/>
    <property type="match status" value="1"/>
</dbReference>
<keyword evidence="5" id="KW-0067">ATP-binding</keyword>
<evidence type="ECO:0000256" key="7">
    <source>
        <dbReference type="ARBA" id="ARBA00023136"/>
    </source>
</evidence>
<feature type="transmembrane region" description="Helical" evidence="8">
    <location>
        <begin position="535"/>
        <end position="559"/>
    </location>
</feature>
<organism evidence="10 11">
    <name type="scientific">Coccomyxa viridis</name>
    <dbReference type="NCBI Taxonomy" id="1274662"/>
    <lineage>
        <taxon>Eukaryota</taxon>
        <taxon>Viridiplantae</taxon>
        <taxon>Chlorophyta</taxon>
        <taxon>core chlorophytes</taxon>
        <taxon>Trebouxiophyceae</taxon>
        <taxon>Trebouxiophyceae incertae sedis</taxon>
        <taxon>Coccomyxaceae</taxon>
        <taxon>Coccomyxa</taxon>
    </lineage>
</organism>
<dbReference type="PANTHER" id="PTHR48041:SF139">
    <property type="entry name" value="PROTEIN SCARLET"/>
    <property type="match status" value="1"/>
</dbReference>
<feature type="transmembrane region" description="Helical" evidence="8">
    <location>
        <begin position="565"/>
        <end position="585"/>
    </location>
</feature>
<feature type="transmembrane region" description="Helical" evidence="8">
    <location>
        <begin position="497"/>
        <end position="523"/>
    </location>
</feature>
<dbReference type="GO" id="GO:0016887">
    <property type="term" value="F:ATP hydrolysis activity"/>
    <property type="evidence" value="ECO:0007669"/>
    <property type="project" value="InterPro"/>
</dbReference>
<dbReference type="GO" id="GO:0005524">
    <property type="term" value="F:ATP binding"/>
    <property type="evidence" value="ECO:0007669"/>
    <property type="project" value="UniProtKB-KW"/>
</dbReference>
<evidence type="ECO:0000256" key="3">
    <source>
        <dbReference type="ARBA" id="ARBA00022692"/>
    </source>
</evidence>
<evidence type="ECO:0000256" key="1">
    <source>
        <dbReference type="ARBA" id="ARBA00004141"/>
    </source>
</evidence>
<dbReference type="InterPro" id="IPR027417">
    <property type="entry name" value="P-loop_NTPase"/>
</dbReference>
<keyword evidence="3 8" id="KW-0812">Transmembrane</keyword>
<reference evidence="10 11" key="1">
    <citation type="submission" date="2023-10" db="EMBL/GenBank/DDBJ databases">
        <authorList>
            <person name="Maclean D."/>
            <person name="Macfadyen A."/>
        </authorList>
    </citation>
    <scope>NUCLEOTIDE SEQUENCE [LARGE SCALE GENOMIC DNA]</scope>
</reference>
<feature type="domain" description="ABC transporter" evidence="9">
    <location>
        <begin position="72"/>
        <end position="321"/>
    </location>
</feature>
<dbReference type="InterPro" id="IPR017871">
    <property type="entry name" value="ABC_transporter-like_CS"/>
</dbReference>
<evidence type="ECO:0000256" key="4">
    <source>
        <dbReference type="ARBA" id="ARBA00022741"/>
    </source>
</evidence>
<dbReference type="InterPro" id="IPR013525">
    <property type="entry name" value="ABC2_TM"/>
</dbReference>
<dbReference type="EMBL" id="CAUYUE010000001">
    <property type="protein sequence ID" value="CAK0732287.1"/>
    <property type="molecule type" value="Genomic_DNA"/>
</dbReference>
<dbReference type="Proteomes" id="UP001314263">
    <property type="component" value="Unassembled WGS sequence"/>
</dbReference>
<dbReference type="PROSITE" id="PS50893">
    <property type="entry name" value="ABC_TRANSPORTER_2"/>
    <property type="match status" value="1"/>
</dbReference>
<dbReference type="GO" id="GO:0140359">
    <property type="term" value="F:ABC-type transporter activity"/>
    <property type="evidence" value="ECO:0007669"/>
    <property type="project" value="InterPro"/>
</dbReference>
<comment type="caution">
    <text evidence="10">The sequence shown here is derived from an EMBL/GenBank/DDBJ whole genome shotgun (WGS) entry which is preliminary data.</text>
</comment>
<feature type="transmembrane region" description="Helical" evidence="8">
    <location>
        <begin position="674"/>
        <end position="694"/>
    </location>
</feature>
<feature type="transmembrane region" description="Helical" evidence="8">
    <location>
        <begin position="456"/>
        <end position="477"/>
    </location>
</feature>
<dbReference type="SMART" id="SM00382">
    <property type="entry name" value="AAA"/>
    <property type="match status" value="1"/>
</dbReference>
<dbReference type="InterPro" id="IPR003439">
    <property type="entry name" value="ABC_transporter-like_ATP-bd"/>
</dbReference>
<evidence type="ECO:0000256" key="2">
    <source>
        <dbReference type="ARBA" id="ARBA00022448"/>
    </source>
</evidence>
<dbReference type="InterPro" id="IPR003593">
    <property type="entry name" value="AAA+_ATPase"/>
</dbReference>
<keyword evidence="7 8" id="KW-0472">Membrane</keyword>
<dbReference type="GO" id="GO:0016020">
    <property type="term" value="C:membrane"/>
    <property type="evidence" value="ECO:0007669"/>
    <property type="project" value="UniProtKB-SubCell"/>
</dbReference>
<dbReference type="SUPFAM" id="SSF52540">
    <property type="entry name" value="P-loop containing nucleoside triphosphate hydrolases"/>
    <property type="match status" value="1"/>
</dbReference>
<evidence type="ECO:0000313" key="10">
    <source>
        <dbReference type="EMBL" id="CAK0732287.1"/>
    </source>
</evidence>
<keyword evidence="6 8" id="KW-1133">Transmembrane helix</keyword>
<name>A0AAV1HPN0_9CHLO</name>